<dbReference type="GO" id="GO:0051959">
    <property type="term" value="F:dynein light intermediate chain binding"/>
    <property type="evidence" value="ECO:0007669"/>
    <property type="project" value="InterPro"/>
</dbReference>
<dbReference type="EMBL" id="CAJNNV010029425">
    <property type="protein sequence ID" value="CAE8628582.1"/>
    <property type="molecule type" value="Genomic_DNA"/>
</dbReference>
<dbReference type="GO" id="GO:0030286">
    <property type="term" value="C:dynein complex"/>
    <property type="evidence" value="ECO:0007669"/>
    <property type="project" value="InterPro"/>
</dbReference>
<dbReference type="InterPro" id="IPR026983">
    <property type="entry name" value="DHC"/>
</dbReference>
<keyword evidence="5" id="KW-1185">Reference proteome</keyword>
<keyword evidence="1" id="KW-0175">Coiled coil</keyword>
<dbReference type="GO" id="GO:0045505">
    <property type="term" value="F:dynein intermediate chain binding"/>
    <property type="evidence" value="ECO:0007669"/>
    <property type="project" value="InterPro"/>
</dbReference>
<proteinExistence type="predicted"/>
<evidence type="ECO:0000313" key="5">
    <source>
        <dbReference type="Proteomes" id="UP000654075"/>
    </source>
</evidence>
<comment type="caution">
    <text evidence="3">The sequence shown here is derived from an EMBL/GenBank/DDBJ whole genome shotgun (WGS) entry which is preliminary data.</text>
</comment>
<feature type="region of interest" description="Disordered" evidence="2">
    <location>
        <begin position="159"/>
        <end position="179"/>
    </location>
</feature>
<feature type="compositionally biased region" description="Low complexity" evidence="2">
    <location>
        <begin position="230"/>
        <end position="244"/>
    </location>
</feature>
<evidence type="ECO:0000313" key="4">
    <source>
        <dbReference type="EMBL" id="CAE8628582.1"/>
    </source>
</evidence>
<name>A0A813F8B3_POLGL</name>
<dbReference type="EMBL" id="CAJNNV010019629">
    <property type="protein sequence ID" value="CAE8606658.1"/>
    <property type="molecule type" value="Genomic_DNA"/>
</dbReference>
<feature type="region of interest" description="Disordered" evidence="2">
    <location>
        <begin position="225"/>
        <end position="271"/>
    </location>
</feature>
<reference evidence="3" key="1">
    <citation type="submission" date="2021-02" db="EMBL/GenBank/DDBJ databases">
        <authorList>
            <person name="Dougan E. K."/>
            <person name="Rhodes N."/>
            <person name="Thang M."/>
            <person name="Chan C."/>
        </authorList>
    </citation>
    <scope>NUCLEOTIDE SEQUENCE</scope>
</reference>
<protein>
    <submittedName>
        <fullName evidence="3">Uncharacterized protein</fullName>
    </submittedName>
</protein>
<dbReference type="GO" id="GO:0007018">
    <property type="term" value="P:microtubule-based movement"/>
    <property type="evidence" value="ECO:0007669"/>
    <property type="project" value="InterPro"/>
</dbReference>
<dbReference type="AlphaFoldDB" id="A0A813F8B3"/>
<dbReference type="PANTHER" id="PTHR45703">
    <property type="entry name" value="DYNEIN HEAVY CHAIN"/>
    <property type="match status" value="1"/>
</dbReference>
<dbReference type="Proteomes" id="UP000654075">
    <property type="component" value="Unassembled WGS sequence"/>
</dbReference>
<dbReference type="Gene3D" id="1.20.920.60">
    <property type="match status" value="1"/>
</dbReference>
<dbReference type="OrthoDB" id="435092at2759"/>
<gene>
    <name evidence="3" type="ORF">PGLA1383_LOCUS24645</name>
    <name evidence="4" type="ORF">PGLA1383_LOCUS45192</name>
</gene>
<organism evidence="3 5">
    <name type="scientific">Polarella glacialis</name>
    <name type="common">Dinoflagellate</name>
    <dbReference type="NCBI Taxonomy" id="89957"/>
    <lineage>
        <taxon>Eukaryota</taxon>
        <taxon>Sar</taxon>
        <taxon>Alveolata</taxon>
        <taxon>Dinophyceae</taxon>
        <taxon>Suessiales</taxon>
        <taxon>Suessiaceae</taxon>
        <taxon>Polarella</taxon>
    </lineage>
</organism>
<sequence>MDLAELEELKALLLHESMERRRLECQLEPLVFRLTELEAQAARLGLELRETGSQRDELQRQIARRQAESAKLVLQCRAEQDTRRSVDTSLASAGRLREELEVSARHARAERTTAELEVERLQRQLGKMLLAEAQGDEAAHSATHDGDLFEQLRQQLEATARAAVSAPRQQAPQKAPQLGLQLQQPQLQQLQLLKQQQLRQQQAEAAAVSERQWLPSVASLSHLETTSPCSSVDESGAGGVAASSDAEDAGRQDQDYEEELRPQPGGRALGGRLDFSPCIEVAGLDDDVVVEVVTPAWGTSSGNRNMLVERPEQQDVSEGQTQARSAGTLSLSVRDLSELKALKKPPPPLRMLMEICCILFDIPPVKSLDENGAKRFCYDYWEPARRFLLSDSFFLAKLRALEAAQVPPGKRSKIRRYFRDPHFSAERVSTCSKAALELYNWVQNLVESPPVAPLMPP</sequence>
<evidence type="ECO:0000256" key="2">
    <source>
        <dbReference type="SAM" id="MobiDB-lite"/>
    </source>
</evidence>
<evidence type="ECO:0000256" key="1">
    <source>
        <dbReference type="SAM" id="Coils"/>
    </source>
</evidence>
<feature type="coiled-coil region" evidence="1">
    <location>
        <begin position="6"/>
        <end position="124"/>
    </location>
</feature>
<accession>A0A813F8B3</accession>
<dbReference type="PANTHER" id="PTHR45703:SF36">
    <property type="entry name" value="DYNEIN HEAVY CHAIN, CYTOPLASMIC"/>
    <property type="match status" value="1"/>
</dbReference>
<feature type="compositionally biased region" description="Low complexity" evidence="2">
    <location>
        <begin position="166"/>
        <end position="179"/>
    </location>
</feature>
<evidence type="ECO:0000313" key="3">
    <source>
        <dbReference type="EMBL" id="CAE8606658.1"/>
    </source>
</evidence>